<gene>
    <name evidence="3" type="ORF">HUK65_06985</name>
</gene>
<keyword evidence="3" id="KW-0378">Hydrolase</keyword>
<organism evidence="3 4">
    <name type="scientific">Rhabdonatronobacter sediminivivens</name>
    <dbReference type="NCBI Taxonomy" id="2743469"/>
    <lineage>
        <taxon>Bacteria</taxon>
        <taxon>Pseudomonadati</taxon>
        <taxon>Pseudomonadota</taxon>
        <taxon>Alphaproteobacteria</taxon>
        <taxon>Rhodobacterales</taxon>
        <taxon>Paracoccaceae</taxon>
        <taxon>Rhabdonatronobacter</taxon>
    </lineage>
</organism>
<keyword evidence="1" id="KW-0732">Signal</keyword>
<evidence type="ECO:0000313" key="4">
    <source>
        <dbReference type="Proteomes" id="UP000529417"/>
    </source>
</evidence>
<dbReference type="EMBL" id="JACBXS010000011">
    <property type="protein sequence ID" value="NYS24734.1"/>
    <property type="molecule type" value="Genomic_DNA"/>
</dbReference>
<proteinExistence type="predicted"/>
<dbReference type="Proteomes" id="UP000529417">
    <property type="component" value="Unassembled WGS sequence"/>
</dbReference>
<evidence type="ECO:0000259" key="2">
    <source>
        <dbReference type="Pfam" id="PF09992"/>
    </source>
</evidence>
<accession>A0A7Z0HZI3</accession>
<name>A0A7Z0HZI3_9RHOB</name>
<evidence type="ECO:0000313" key="3">
    <source>
        <dbReference type="EMBL" id="NYS24734.1"/>
    </source>
</evidence>
<dbReference type="Pfam" id="PF09992">
    <property type="entry name" value="NAGPA"/>
    <property type="match status" value="1"/>
</dbReference>
<evidence type="ECO:0000256" key="1">
    <source>
        <dbReference type="SAM" id="SignalP"/>
    </source>
</evidence>
<reference evidence="3 4" key="1">
    <citation type="journal article" date="2000" name="Arch. Microbiol.">
        <title>Rhodobaca bogoriensis gen. nov. and sp. nov., an alkaliphilic purple nonsulfur bacterium from African Rift Valley soda lakes.</title>
        <authorList>
            <person name="Milford A.D."/>
            <person name="Achenbach L.A."/>
            <person name="Jung D.O."/>
            <person name="Madigan M.T."/>
        </authorList>
    </citation>
    <scope>NUCLEOTIDE SEQUENCE [LARGE SCALE GENOMIC DNA]</scope>
    <source>
        <strain evidence="3 4">2376</strain>
    </source>
</reference>
<keyword evidence="4" id="KW-1185">Reference proteome</keyword>
<feature type="domain" description="Phosphodiester glycosidase" evidence="2">
    <location>
        <begin position="77"/>
        <end position="220"/>
    </location>
</feature>
<dbReference type="RefSeq" id="WP_179905441.1">
    <property type="nucleotide sequence ID" value="NZ_JACBXS010000011.1"/>
</dbReference>
<dbReference type="AlphaFoldDB" id="A0A7Z0HZI3"/>
<keyword evidence="3" id="KW-0326">Glycosidase</keyword>
<comment type="caution">
    <text evidence="3">The sequence shown here is derived from an EMBL/GenBank/DDBJ whole genome shotgun (WGS) entry which is preliminary data.</text>
</comment>
<feature type="chain" id="PRO_5030537254" evidence="1">
    <location>
        <begin position="23"/>
        <end position="253"/>
    </location>
</feature>
<dbReference type="GO" id="GO:0016798">
    <property type="term" value="F:hydrolase activity, acting on glycosyl bonds"/>
    <property type="evidence" value="ECO:0007669"/>
    <property type="project" value="UniProtKB-KW"/>
</dbReference>
<sequence>MRTARTAAWAAALTALASGAGAEPCENRSQDGQRYTVCTVHAGDDLRLFLTGPTGETLGSFSRIDDMLAAEGARLGFAMNAGMYHPDRRPVGLYVEGGEERAGIVTREGPGNFGMLPNGVFCVLQDRFAVIESRSFAEQAPPCQHATQSGPMLVIDGALHPRFLEGSESLRVRNGVGVSAGGGTAWFVVSGGQVNFHDFAVFFRDVLGAPQALYLDGNVSRLHAPGLGRSDWGLPMGPVVGLVVDIDATPGTE</sequence>
<dbReference type="InterPro" id="IPR018711">
    <property type="entry name" value="NAGPA"/>
</dbReference>
<feature type="signal peptide" evidence="1">
    <location>
        <begin position="1"/>
        <end position="22"/>
    </location>
</feature>
<protein>
    <submittedName>
        <fullName evidence="3">Phosphodiester glycosidase family protein</fullName>
    </submittedName>
</protein>